<sequence>MARMVRPYVLEVERRRARERVDRSRLGLAVLLDMSRAEAVAV</sequence>
<evidence type="ECO:0000313" key="1">
    <source>
        <dbReference type="EMBL" id="MDA2804592.1"/>
    </source>
</evidence>
<gene>
    <name evidence="1" type="ORF">O4U47_08720</name>
</gene>
<proteinExistence type="predicted"/>
<evidence type="ECO:0000313" key="2">
    <source>
        <dbReference type="Proteomes" id="UP001165685"/>
    </source>
</evidence>
<accession>A0ABT4TIT6</accession>
<dbReference type="RefSeq" id="WP_270677156.1">
    <property type="nucleotide sequence ID" value="NZ_JAQFWP010000012.1"/>
</dbReference>
<name>A0ABT4TIT6_9ACTN</name>
<protein>
    <submittedName>
        <fullName evidence="1">Uncharacterized protein</fullName>
    </submittedName>
</protein>
<dbReference type="Proteomes" id="UP001165685">
    <property type="component" value="Unassembled WGS sequence"/>
</dbReference>
<comment type="caution">
    <text evidence="1">The sequence shown here is derived from an EMBL/GenBank/DDBJ whole genome shotgun (WGS) entry which is preliminary data.</text>
</comment>
<organism evidence="1 2">
    <name type="scientific">Nocardiopsis suaedae</name>
    <dbReference type="NCBI Taxonomy" id="3018444"/>
    <lineage>
        <taxon>Bacteria</taxon>
        <taxon>Bacillati</taxon>
        <taxon>Actinomycetota</taxon>
        <taxon>Actinomycetes</taxon>
        <taxon>Streptosporangiales</taxon>
        <taxon>Nocardiopsidaceae</taxon>
        <taxon>Nocardiopsis</taxon>
    </lineage>
</organism>
<keyword evidence="2" id="KW-1185">Reference proteome</keyword>
<dbReference type="EMBL" id="JAQFWP010000012">
    <property type="protein sequence ID" value="MDA2804592.1"/>
    <property type="molecule type" value="Genomic_DNA"/>
</dbReference>
<reference evidence="1" key="1">
    <citation type="submission" date="2023-01" db="EMBL/GenBank/DDBJ databases">
        <title>Draft genome sequence of Nocardiopsis sp. LSu2-4 isolated from halophytes.</title>
        <authorList>
            <person name="Duangmal K."/>
            <person name="Chantavorakit T."/>
        </authorList>
    </citation>
    <scope>NUCLEOTIDE SEQUENCE</scope>
    <source>
        <strain evidence="1">LSu2-4</strain>
    </source>
</reference>